<dbReference type="SMART" id="SM00448">
    <property type="entry name" value="REC"/>
    <property type="match status" value="1"/>
</dbReference>
<dbReference type="Pfam" id="PF00486">
    <property type="entry name" value="Trans_reg_C"/>
    <property type="match status" value="1"/>
</dbReference>
<dbReference type="FunFam" id="1.10.10.10:FF:000005">
    <property type="entry name" value="Two-component system response regulator"/>
    <property type="match status" value="1"/>
</dbReference>
<dbReference type="RefSeq" id="WP_161339642.1">
    <property type="nucleotide sequence ID" value="NZ_JBHSDG010000003.1"/>
</dbReference>
<dbReference type="GO" id="GO:0005829">
    <property type="term" value="C:cytosol"/>
    <property type="evidence" value="ECO:0007669"/>
    <property type="project" value="TreeGrafter"/>
</dbReference>
<dbReference type="GO" id="GO:0000156">
    <property type="term" value="F:phosphorelay response regulator activity"/>
    <property type="evidence" value="ECO:0007669"/>
    <property type="project" value="TreeGrafter"/>
</dbReference>
<dbReference type="PANTHER" id="PTHR48111">
    <property type="entry name" value="REGULATOR OF RPOS"/>
    <property type="match status" value="1"/>
</dbReference>
<dbReference type="CDD" id="cd00383">
    <property type="entry name" value="trans_reg_C"/>
    <property type="match status" value="1"/>
</dbReference>
<proteinExistence type="predicted"/>
<accession>A0A845MJP5</accession>
<feature type="DNA-binding region" description="OmpR/PhoB-type" evidence="7">
    <location>
        <begin position="125"/>
        <end position="223"/>
    </location>
</feature>
<dbReference type="InterPro" id="IPR011006">
    <property type="entry name" value="CheY-like_superfamily"/>
</dbReference>
<evidence type="ECO:0000259" key="9">
    <source>
        <dbReference type="PROSITE" id="PS51755"/>
    </source>
</evidence>
<dbReference type="GO" id="GO:0000976">
    <property type="term" value="F:transcription cis-regulatory region binding"/>
    <property type="evidence" value="ECO:0007669"/>
    <property type="project" value="TreeGrafter"/>
</dbReference>
<dbReference type="InterPro" id="IPR001867">
    <property type="entry name" value="OmpR/PhoB-type_DNA-bd"/>
</dbReference>
<dbReference type="PROSITE" id="PS51755">
    <property type="entry name" value="OMPR_PHOB"/>
    <property type="match status" value="1"/>
</dbReference>
<keyword evidence="1 6" id="KW-0597">Phosphoprotein</keyword>
<protein>
    <submittedName>
        <fullName evidence="10">Response regulator</fullName>
    </submittedName>
</protein>
<keyword evidence="2" id="KW-0902">Two-component regulatory system</keyword>
<evidence type="ECO:0000256" key="2">
    <source>
        <dbReference type="ARBA" id="ARBA00023012"/>
    </source>
</evidence>
<dbReference type="EMBL" id="WTVA01000014">
    <property type="protein sequence ID" value="MZR23174.1"/>
    <property type="molecule type" value="Genomic_DNA"/>
</dbReference>
<organism evidence="10 11">
    <name type="scientific">Sneathiella chungangensis</name>
    <dbReference type="NCBI Taxonomy" id="1418234"/>
    <lineage>
        <taxon>Bacteria</taxon>
        <taxon>Pseudomonadati</taxon>
        <taxon>Pseudomonadota</taxon>
        <taxon>Alphaproteobacteria</taxon>
        <taxon>Sneathiellales</taxon>
        <taxon>Sneathiellaceae</taxon>
        <taxon>Sneathiella</taxon>
    </lineage>
</organism>
<name>A0A845MJP5_9PROT</name>
<reference evidence="10 11" key="1">
    <citation type="journal article" date="2014" name="Int. J. Syst. Evol. Microbiol.">
        <title>Sneathiella chungangensis sp. nov., isolated from a marine sand, and emended description of the genus Sneathiella.</title>
        <authorList>
            <person name="Siamphan C."/>
            <person name="Kim H."/>
            <person name="Lee J.S."/>
            <person name="Kim W."/>
        </authorList>
    </citation>
    <scope>NUCLEOTIDE SEQUENCE [LARGE SCALE GENOMIC DNA]</scope>
    <source>
        <strain evidence="10 11">KCTC 32476</strain>
    </source>
</reference>
<gene>
    <name evidence="10" type="ORF">GQF03_12630</name>
</gene>
<dbReference type="Pfam" id="PF00072">
    <property type="entry name" value="Response_reg"/>
    <property type="match status" value="1"/>
</dbReference>
<dbReference type="Proteomes" id="UP000445696">
    <property type="component" value="Unassembled WGS sequence"/>
</dbReference>
<feature type="modified residue" description="4-aspartylphosphate" evidence="6">
    <location>
        <position position="51"/>
    </location>
</feature>
<sequence>MKILLIEDDVETANYIKKGLLQEGYTVDWVADGRDGVVQGASENYNLIITDRMLPALDGLSIVKSLRSAKIDIPILILTAVGGIDDRVQGLDAGADDYLVKPFSFAELSARCAALLRRPPLQSEVTQLVVRDLRMDLIRRVVTRGSDAIILQPREFQLLEYLMRNASRVVTKTMLLESVWDFHFDPKTNVVETHISRLRSKIDGPYETKLLHTIRGTGYVLSDD</sequence>
<comment type="caution">
    <text evidence="10">The sequence shown here is derived from an EMBL/GenBank/DDBJ whole genome shotgun (WGS) entry which is preliminary data.</text>
</comment>
<evidence type="ECO:0000313" key="11">
    <source>
        <dbReference type="Proteomes" id="UP000445696"/>
    </source>
</evidence>
<dbReference type="SUPFAM" id="SSF46894">
    <property type="entry name" value="C-terminal effector domain of the bipartite response regulators"/>
    <property type="match status" value="1"/>
</dbReference>
<evidence type="ECO:0000256" key="7">
    <source>
        <dbReference type="PROSITE-ProRule" id="PRU01091"/>
    </source>
</evidence>
<evidence type="ECO:0000256" key="6">
    <source>
        <dbReference type="PROSITE-ProRule" id="PRU00169"/>
    </source>
</evidence>
<dbReference type="OrthoDB" id="9802426at2"/>
<dbReference type="GO" id="GO:0006355">
    <property type="term" value="P:regulation of DNA-templated transcription"/>
    <property type="evidence" value="ECO:0007669"/>
    <property type="project" value="InterPro"/>
</dbReference>
<dbReference type="InterPro" id="IPR036388">
    <property type="entry name" value="WH-like_DNA-bd_sf"/>
</dbReference>
<dbReference type="PANTHER" id="PTHR48111:SF76">
    <property type="entry name" value="TWO-COMPONENT RESPONSE REGULATOR"/>
    <property type="match status" value="1"/>
</dbReference>
<dbReference type="Gene3D" id="3.40.50.2300">
    <property type="match status" value="1"/>
</dbReference>
<feature type="domain" description="OmpR/PhoB-type" evidence="9">
    <location>
        <begin position="125"/>
        <end position="223"/>
    </location>
</feature>
<dbReference type="Gene3D" id="1.10.10.10">
    <property type="entry name" value="Winged helix-like DNA-binding domain superfamily/Winged helix DNA-binding domain"/>
    <property type="match status" value="1"/>
</dbReference>
<feature type="domain" description="Response regulatory" evidence="8">
    <location>
        <begin position="2"/>
        <end position="116"/>
    </location>
</feature>
<dbReference type="SUPFAM" id="SSF52172">
    <property type="entry name" value="CheY-like"/>
    <property type="match status" value="1"/>
</dbReference>
<evidence type="ECO:0000256" key="5">
    <source>
        <dbReference type="ARBA" id="ARBA00023163"/>
    </source>
</evidence>
<evidence type="ECO:0000313" key="10">
    <source>
        <dbReference type="EMBL" id="MZR23174.1"/>
    </source>
</evidence>
<evidence type="ECO:0000256" key="3">
    <source>
        <dbReference type="ARBA" id="ARBA00023015"/>
    </source>
</evidence>
<dbReference type="InterPro" id="IPR001789">
    <property type="entry name" value="Sig_transdc_resp-reg_receiver"/>
</dbReference>
<keyword evidence="11" id="KW-1185">Reference proteome</keyword>
<evidence type="ECO:0000259" key="8">
    <source>
        <dbReference type="PROSITE" id="PS50110"/>
    </source>
</evidence>
<dbReference type="AlphaFoldDB" id="A0A845MJP5"/>
<dbReference type="CDD" id="cd19935">
    <property type="entry name" value="REC_OmpR_CusR-like"/>
    <property type="match status" value="1"/>
</dbReference>
<dbReference type="InterPro" id="IPR039420">
    <property type="entry name" value="WalR-like"/>
</dbReference>
<keyword evidence="5" id="KW-0804">Transcription</keyword>
<dbReference type="GO" id="GO:0032993">
    <property type="term" value="C:protein-DNA complex"/>
    <property type="evidence" value="ECO:0007669"/>
    <property type="project" value="TreeGrafter"/>
</dbReference>
<keyword evidence="4 7" id="KW-0238">DNA-binding</keyword>
<evidence type="ECO:0000256" key="1">
    <source>
        <dbReference type="ARBA" id="ARBA00022553"/>
    </source>
</evidence>
<dbReference type="Gene3D" id="6.10.250.690">
    <property type="match status" value="1"/>
</dbReference>
<dbReference type="PROSITE" id="PS50110">
    <property type="entry name" value="RESPONSE_REGULATORY"/>
    <property type="match status" value="1"/>
</dbReference>
<evidence type="ECO:0000256" key="4">
    <source>
        <dbReference type="ARBA" id="ARBA00023125"/>
    </source>
</evidence>
<dbReference type="SMART" id="SM00862">
    <property type="entry name" value="Trans_reg_C"/>
    <property type="match status" value="1"/>
</dbReference>
<dbReference type="InterPro" id="IPR016032">
    <property type="entry name" value="Sig_transdc_resp-reg_C-effctor"/>
</dbReference>
<keyword evidence="3" id="KW-0805">Transcription regulation</keyword>